<reference evidence="3" key="1">
    <citation type="submission" date="2015-07" db="EMBL/GenBank/DDBJ databases">
        <authorList>
            <person name="Teixeira M.M."/>
            <person name="Souza R.C."/>
            <person name="Almeida L.G."/>
            <person name="Vicente V.A."/>
            <person name="de Hoog S."/>
            <person name="Bocca A.L."/>
            <person name="de Almeida S.R."/>
            <person name="Vasconcelos A.T."/>
            <person name="Felipe M.S."/>
        </authorList>
    </citation>
    <scope>NUCLEOTIDE SEQUENCE [LARGE SCALE GENOMIC DNA]</scope>
    <source>
        <strain evidence="3">KSF</strain>
    </source>
</reference>
<dbReference type="eggNOG" id="ENOG502SPN2">
    <property type="taxonomic scope" value="Eukaryota"/>
</dbReference>
<sequence length="198" mass="22184">MEGSRSIYIIGAQCTGKTTLVEDVAVALQSHGAKPVTTIKELARGILNTANITRDDIRAGNAGAMEFQKLVLGAQLNEELDRERRGLIVSDRSGIDPIAYATLYGPPEVARELLESDAWRVLREKMRKGLIVLCEPVPEWLFDDGTRLMPADDAEWYELHTVFISLLQQTGITYEVLPATCTSREERVARVLERWRSK</sequence>
<dbReference type="SUPFAM" id="SSF52540">
    <property type="entry name" value="P-loop containing nucleoside triphosphate hydrolases"/>
    <property type="match status" value="1"/>
</dbReference>
<dbReference type="OrthoDB" id="6118920at2759"/>
<dbReference type="Pfam" id="PF13521">
    <property type="entry name" value="AAA_28"/>
    <property type="match status" value="1"/>
</dbReference>
<feature type="domain" description="NadR/Ttd14 AAA" evidence="1">
    <location>
        <begin position="7"/>
        <end position="187"/>
    </location>
</feature>
<dbReference type="EMBL" id="LGRB01000008">
    <property type="protein sequence ID" value="OCT53413.1"/>
    <property type="molecule type" value="Genomic_DNA"/>
</dbReference>
<dbReference type="AlphaFoldDB" id="A0A1C1CXZ5"/>
<comment type="caution">
    <text evidence="2">The sequence shown here is derived from an EMBL/GenBank/DDBJ whole genome shotgun (WGS) entry which is preliminary data.</text>
</comment>
<accession>A0A1C1CXZ5</accession>
<dbReference type="Proteomes" id="UP000094526">
    <property type="component" value="Unassembled WGS sequence"/>
</dbReference>
<protein>
    <submittedName>
        <fullName evidence="2">p-loop containing nucleoside triphosphate hydrolase</fullName>
    </submittedName>
</protein>
<dbReference type="GO" id="GO:0016787">
    <property type="term" value="F:hydrolase activity"/>
    <property type="evidence" value="ECO:0007669"/>
    <property type="project" value="UniProtKB-KW"/>
</dbReference>
<dbReference type="VEuPathDB" id="FungiDB:G647_00379"/>
<gene>
    <name evidence="2" type="ORF">CLCR_10856</name>
</gene>
<evidence type="ECO:0000313" key="2">
    <source>
        <dbReference type="EMBL" id="OCT53413.1"/>
    </source>
</evidence>
<dbReference type="InterPro" id="IPR027417">
    <property type="entry name" value="P-loop_NTPase"/>
</dbReference>
<name>A0A1C1CXZ5_9EURO</name>
<dbReference type="Gene3D" id="3.40.50.300">
    <property type="entry name" value="P-loop containing nucleotide triphosphate hydrolases"/>
    <property type="match status" value="1"/>
</dbReference>
<keyword evidence="3" id="KW-1185">Reference proteome</keyword>
<proteinExistence type="predicted"/>
<dbReference type="InterPro" id="IPR038727">
    <property type="entry name" value="NadR/Ttd14_AAA_dom"/>
</dbReference>
<keyword evidence="2" id="KW-0378">Hydrolase</keyword>
<evidence type="ECO:0000259" key="1">
    <source>
        <dbReference type="Pfam" id="PF13521"/>
    </source>
</evidence>
<organism evidence="2 3">
    <name type="scientific">Cladophialophora carrionii</name>
    <dbReference type="NCBI Taxonomy" id="86049"/>
    <lineage>
        <taxon>Eukaryota</taxon>
        <taxon>Fungi</taxon>
        <taxon>Dikarya</taxon>
        <taxon>Ascomycota</taxon>
        <taxon>Pezizomycotina</taxon>
        <taxon>Eurotiomycetes</taxon>
        <taxon>Chaetothyriomycetidae</taxon>
        <taxon>Chaetothyriales</taxon>
        <taxon>Herpotrichiellaceae</taxon>
        <taxon>Cladophialophora</taxon>
    </lineage>
</organism>
<dbReference type="VEuPathDB" id="FungiDB:CLCR_10856"/>
<evidence type="ECO:0000313" key="3">
    <source>
        <dbReference type="Proteomes" id="UP000094526"/>
    </source>
</evidence>